<keyword evidence="10 15" id="KW-0798">TonB box</keyword>
<gene>
    <name evidence="20" type="ORF">ABT57_16065</name>
</gene>
<dbReference type="InterPro" id="IPR037066">
    <property type="entry name" value="Plug_dom_sf"/>
</dbReference>
<protein>
    <submittedName>
        <fullName evidence="20">Ligand-gated channel</fullName>
    </submittedName>
</protein>
<keyword evidence="13 14" id="KW-0998">Cell outer membrane</keyword>
<dbReference type="RefSeq" id="WP_047886182.1">
    <property type="nucleotide sequence ID" value="NZ_LDOU01000015.1"/>
</dbReference>
<accession>A0A0J1H9D6</accession>
<sequence length="702" mass="78412">MSPTILPMQSKLARLIKQTCQAPLFPLSLAVLCTPVVAQASEQAQAPDETIVVTASALKVATPMAESPTSVSVVNRDDLDIHQVQKLDEAFRYNAGVLSAPYGADNDTDWLKVRGFDAATYLDGSRLFKDGYYGWMIEPYGLDRVELLKGPASILYGEAPPGGVINAVTKKPTYEPRGEINVQAGNKDHKQVGIDVSDSVNGRDDMRFRIVGMFKDGDGELNGTENTRYYFAPSLVIDLSADTTLTLLASVLYDDGVPTNGFFPAYGTLIDTPFGKIDPSTNLGEPDYDRYRRTQVSLGYQLDHQINDTWEFAQNAKYGYNKLLLRSTYAFPSDSSTTLQRGLVFRDGDTESFTVDNKAVGRWYSDYTEQTLLLGLDLQSHRNSGKELDSYSFGTIDAFDPQYGNFTPIDPNTAIDRRISKQQAGLYAQYQMRLYDQWVGIVGGRFDYVETQNKNGTADTREARYDSEFSPNAGLMYLAENGMSPYVSYSESFEVLTTIDTATNELYKPLKGKQTEVGVKYTPDAFDGYINLAWFNLEEENALVTNPNTWVKTQTGEVKSKGVELEGVGYITDDLKLTASYTYTDARTDETYGKGKQRAGMIPRHMASAWFDYDFTSAGLEGFRLGSGMRYVGTTVDNPASSHRQVAAYTLWDAVAQYDINRAWQAQLNINNITDKEYVSSCDYYCYYGESRRIVASLNYRW</sequence>
<keyword evidence="11 14" id="KW-0472">Membrane</keyword>
<organism evidence="20 21">
    <name type="scientific">Photobacterium ganghwense</name>
    <dbReference type="NCBI Taxonomy" id="320778"/>
    <lineage>
        <taxon>Bacteria</taxon>
        <taxon>Pseudomonadati</taxon>
        <taxon>Pseudomonadota</taxon>
        <taxon>Gammaproteobacteria</taxon>
        <taxon>Vibrionales</taxon>
        <taxon>Vibrionaceae</taxon>
        <taxon>Photobacterium</taxon>
    </lineage>
</organism>
<reference evidence="20 21" key="1">
    <citation type="submission" date="2015-05" db="EMBL/GenBank/DDBJ databases">
        <title>Photobacterium galathea sp. nov.</title>
        <authorList>
            <person name="Machado H."/>
            <person name="Gram L."/>
        </authorList>
    </citation>
    <scope>NUCLEOTIDE SEQUENCE [LARGE SCALE GENOMIC DNA]</scope>
    <source>
        <strain evidence="20 21">DSM 22954</strain>
    </source>
</reference>
<dbReference type="Gene3D" id="2.170.130.10">
    <property type="entry name" value="TonB-dependent receptor, plug domain"/>
    <property type="match status" value="1"/>
</dbReference>
<feature type="short sequence motif" description="TonB box" evidence="15">
    <location>
        <begin position="50"/>
        <end position="56"/>
    </location>
</feature>
<dbReference type="InterPro" id="IPR000531">
    <property type="entry name" value="Beta-barrel_TonB"/>
</dbReference>
<evidence type="ECO:0000256" key="8">
    <source>
        <dbReference type="ARBA" id="ARBA00023004"/>
    </source>
</evidence>
<dbReference type="EMBL" id="LDOU01000015">
    <property type="protein sequence ID" value="KLV08294.1"/>
    <property type="molecule type" value="Genomic_DNA"/>
</dbReference>
<comment type="caution">
    <text evidence="20">The sequence shown here is derived from an EMBL/GenBank/DDBJ whole genome shotgun (WGS) entry which is preliminary data.</text>
</comment>
<evidence type="ECO:0000313" key="21">
    <source>
        <dbReference type="Proteomes" id="UP000035909"/>
    </source>
</evidence>
<dbReference type="SUPFAM" id="SSF56935">
    <property type="entry name" value="Porins"/>
    <property type="match status" value="1"/>
</dbReference>
<dbReference type="InterPro" id="IPR010916">
    <property type="entry name" value="TonB_box_CS"/>
</dbReference>
<keyword evidence="3 14" id="KW-0813">Transport</keyword>
<dbReference type="GO" id="GO:0015891">
    <property type="term" value="P:siderophore transport"/>
    <property type="evidence" value="ECO:0007669"/>
    <property type="project" value="InterPro"/>
</dbReference>
<evidence type="ECO:0000256" key="10">
    <source>
        <dbReference type="ARBA" id="ARBA00023077"/>
    </source>
</evidence>
<dbReference type="PATRIC" id="fig|320778.3.peg.3490"/>
<evidence type="ECO:0000256" key="15">
    <source>
        <dbReference type="PROSITE-ProRule" id="PRU10143"/>
    </source>
</evidence>
<evidence type="ECO:0000256" key="11">
    <source>
        <dbReference type="ARBA" id="ARBA00023136"/>
    </source>
</evidence>
<evidence type="ECO:0000256" key="4">
    <source>
        <dbReference type="ARBA" id="ARBA00022452"/>
    </source>
</evidence>
<keyword evidence="6 14" id="KW-0812">Transmembrane</keyword>
<dbReference type="PANTHER" id="PTHR32552:SF68">
    <property type="entry name" value="FERRICHROME OUTER MEMBRANE TRANSPORTER_PHAGE RECEPTOR"/>
    <property type="match status" value="1"/>
</dbReference>
<dbReference type="PROSITE" id="PS52016">
    <property type="entry name" value="TONB_DEPENDENT_REC_3"/>
    <property type="match status" value="1"/>
</dbReference>
<evidence type="ECO:0000256" key="16">
    <source>
        <dbReference type="RuleBase" id="RU003357"/>
    </source>
</evidence>
<evidence type="ECO:0000256" key="3">
    <source>
        <dbReference type="ARBA" id="ARBA00022448"/>
    </source>
</evidence>
<feature type="signal peptide" evidence="17">
    <location>
        <begin position="1"/>
        <end position="40"/>
    </location>
</feature>
<evidence type="ECO:0000256" key="17">
    <source>
        <dbReference type="SAM" id="SignalP"/>
    </source>
</evidence>
<keyword evidence="21" id="KW-1185">Reference proteome</keyword>
<name>A0A0J1H9D6_9GAMM</name>
<evidence type="ECO:0000256" key="14">
    <source>
        <dbReference type="PROSITE-ProRule" id="PRU01360"/>
    </source>
</evidence>
<dbReference type="InterPro" id="IPR039426">
    <property type="entry name" value="TonB-dep_rcpt-like"/>
</dbReference>
<evidence type="ECO:0000259" key="18">
    <source>
        <dbReference type="Pfam" id="PF00593"/>
    </source>
</evidence>
<dbReference type="Proteomes" id="UP000035909">
    <property type="component" value="Unassembled WGS sequence"/>
</dbReference>
<feature type="chain" id="PRO_5005252283" evidence="17">
    <location>
        <begin position="41"/>
        <end position="702"/>
    </location>
</feature>
<evidence type="ECO:0000256" key="6">
    <source>
        <dbReference type="ARBA" id="ARBA00022692"/>
    </source>
</evidence>
<keyword evidence="7 17" id="KW-0732">Signal</keyword>
<evidence type="ECO:0000256" key="2">
    <source>
        <dbReference type="ARBA" id="ARBA00009810"/>
    </source>
</evidence>
<dbReference type="AlphaFoldDB" id="A0A0J1H9D6"/>
<dbReference type="InterPro" id="IPR036942">
    <property type="entry name" value="Beta-barrel_TonB_sf"/>
</dbReference>
<keyword evidence="5" id="KW-0410">Iron transport</keyword>
<feature type="domain" description="TonB-dependent receptor plug" evidence="19">
    <location>
        <begin position="65"/>
        <end position="164"/>
    </location>
</feature>
<dbReference type="InterPro" id="IPR012910">
    <property type="entry name" value="Plug_dom"/>
</dbReference>
<dbReference type="GO" id="GO:0009279">
    <property type="term" value="C:cell outer membrane"/>
    <property type="evidence" value="ECO:0007669"/>
    <property type="project" value="UniProtKB-SubCell"/>
</dbReference>
<keyword evidence="8" id="KW-0408">Iron</keyword>
<feature type="domain" description="TonB-dependent receptor-like beta-barrel" evidence="18">
    <location>
        <begin position="237"/>
        <end position="673"/>
    </location>
</feature>
<evidence type="ECO:0000259" key="19">
    <source>
        <dbReference type="Pfam" id="PF07715"/>
    </source>
</evidence>
<evidence type="ECO:0000256" key="9">
    <source>
        <dbReference type="ARBA" id="ARBA00023065"/>
    </source>
</evidence>
<evidence type="ECO:0000256" key="1">
    <source>
        <dbReference type="ARBA" id="ARBA00004571"/>
    </source>
</evidence>
<keyword evidence="9" id="KW-0406">Ion transport</keyword>
<dbReference type="PANTHER" id="PTHR32552">
    <property type="entry name" value="FERRICHROME IRON RECEPTOR-RELATED"/>
    <property type="match status" value="1"/>
</dbReference>
<dbReference type="NCBIfam" id="TIGR01783">
    <property type="entry name" value="TonB-siderophor"/>
    <property type="match status" value="1"/>
</dbReference>
<evidence type="ECO:0000256" key="13">
    <source>
        <dbReference type="ARBA" id="ARBA00023237"/>
    </source>
</evidence>
<comment type="similarity">
    <text evidence="2 14 16">Belongs to the TonB-dependent receptor family.</text>
</comment>
<evidence type="ECO:0000313" key="20">
    <source>
        <dbReference type="EMBL" id="KLV08294.1"/>
    </source>
</evidence>
<keyword evidence="12" id="KW-0675">Receptor</keyword>
<dbReference type="PROSITE" id="PS00430">
    <property type="entry name" value="TONB_DEPENDENT_REC_1"/>
    <property type="match status" value="1"/>
</dbReference>
<dbReference type="CDD" id="cd01347">
    <property type="entry name" value="ligand_gated_channel"/>
    <property type="match status" value="1"/>
</dbReference>
<evidence type="ECO:0000256" key="12">
    <source>
        <dbReference type="ARBA" id="ARBA00023170"/>
    </source>
</evidence>
<keyword evidence="4 14" id="KW-1134">Transmembrane beta strand</keyword>
<dbReference type="Pfam" id="PF00593">
    <property type="entry name" value="TonB_dep_Rec_b-barrel"/>
    <property type="match status" value="1"/>
</dbReference>
<evidence type="ECO:0000256" key="5">
    <source>
        <dbReference type="ARBA" id="ARBA00022496"/>
    </source>
</evidence>
<proteinExistence type="inferred from homology"/>
<dbReference type="STRING" id="320778.ABT57_16065"/>
<dbReference type="Gene3D" id="2.40.170.20">
    <property type="entry name" value="TonB-dependent receptor, beta-barrel domain"/>
    <property type="match status" value="1"/>
</dbReference>
<comment type="subcellular location">
    <subcellularLocation>
        <location evidence="1 14">Cell outer membrane</location>
        <topology evidence="1 14">Multi-pass membrane protein</topology>
    </subcellularLocation>
</comment>
<dbReference type="GO" id="GO:0015344">
    <property type="term" value="F:siderophore uptake transmembrane transporter activity"/>
    <property type="evidence" value="ECO:0007669"/>
    <property type="project" value="TreeGrafter"/>
</dbReference>
<evidence type="ECO:0000256" key="7">
    <source>
        <dbReference type="ARBA" id="ARBA00022729"/>
    </source>
</evidence>
<dbReference type="Pfam" id="PF07715">
    <property type="entry name" value="Plug"/>
    <property type="match status" value="1"/>
</dbReference>
<dbReference type="GO" id="GO:0038023">
    <property type="term" value="F:signaling receptor activity"/>
    <property type="evidence" value="ECO:0007669"/>
    <property type="project" value="InterPro"/>
</dbReference>
<dbReference type="InterPro" id="IPR010105">
    <property type="entry name" value="TonB_sidphr_rcpt"/>
</dbReference>